<dbReference type="AlphaFoldDB" id="A0AAV9GZL4"/>
<reference evidence="2" key="1">
    <citation type="journal article" date="2023" name="Mol. Phylogenet. Evol.">
        <title>Genome-scale phylogeny and comparative genomics of the fungal order Sordariales.</title>
        <authorList>
            <person name="Hensen N."/>
            <person name="Bonometti L."/>
            <person name="Westerberg I."/>
            <person name="Brannstrom I.O."/>
            <person name="Guillou S."/>
            <person name="Cros-Aarteil S."/>
            <person name="Calhoun S."/>
            <person name="Haridas S."/>
            <person name="Kuo A."/>
            <person name="Mondo S."/>
            <person name="Pangilinan J."/>
            <person name="Riley R."/>
            <person name="LaButti K."/>
            <person name="Andreopoulos B."/>
            <person name="Lipzen A."/>
            <person name="Chen C."/>
            <person name="Yan M."/>
            <person name="Daum C."/>
            <person name="Ng V."/>
            <person name="Clum A."/>
            <person name="Steindorff A."/>
            <person name="Ohm R.A."/>
            <person name="Martin F."/>
            <person name="Silar P."/>
            <person name="Natvig D.O."/>
            <person name="Lalanne C."/>
            <person name="Gautier V."/>
            <person name="Ament-Velasquez S.L."/>
            <person name="Kruys A."/>
            <person name="Hutchinson M.I."/>
            <person name="Powell A.J."/>
            <person name="Barry K."/>
            <person name="Miller A.N."/>
            <person name="Grigoriev I.V."/>
            <person name="Debuchy R."/>
            <person name="Gladieux P."/>
            <person name="Hiltunen Thoren M."/>
            <person name="Johannesson H."/>
        </authorList>
    </citation>
    <scope>NUCLEOTIDE SEQUENCE</scope>
    <source>
        <strain evidence="2">PSN243</strain>
    </source>
</reference>
<feature type="region of interest" description="Disordered" evidence="1">
    <location>
        <begin position="95"/>
        <end position="123"/>
    </location>
</feature>
<evidence type="ECO:0000313" key="2">
    <source>
        <dbReference type="EMBL" id="KAK4452623.1"/>
    </source>
</evidence>
<gene>
    <name evidence="2" type="ORF">QBC34DRAFT_27676</name>
</gene>
<organism evidence="2 3">
    <name type="scientific">Podospora aff. communis PSN243</name>
    <dbReference type="NCBI Taxonomy" id="3040156"/>
    <lineage>
        <taxon>Eukaryota</taxon>
        <taxon>Fungi</taxon>
        <taxon>Dikarya</taxon>
        <taxon>Ascomycota</taxon>
        <taxon>Pezizomycotina</taxon>
        <taxon>Sordariomycetes</taxon>
        <taxon>Sordariomycetidae</taxon>
        <taxon>Sordariales</taxon>
        <taxon>Podosporaceae</taxon>
        <taxon>Podospora</taxon>
    </lineage>
</organism>
<protein>
    <submittedName>
        <fullName evidence="2">Uncharacterized protein</fullName>
    </submittedName>
</protein>
<sequence length="275" mass="29942">MAKTYVRKLTNTRGRRDKWNSGRDLHGRRFIVQVRNTFIQSRAKVGQQPPDMVGENETSNDTLCVCCGKLRAQNQAKKKEVRGLEVGRSRNHTRGVGQITTTRGDENCAGPRESGQGRQSGRWPFLGPAKSTRQAAWHDTYLPRYLLDLQTHPPKTPASRLHGRQTDRDGWARLTEGTSQSNAALSNTCCVAAPGVCGLRAKLAVWVDRGSCETSCSARSSRTVVGMLPGVRRAASIVDPRSPNHAQSSVGKGGSIVIPCIDGYPAPQTVPACQV</sequence>
<dbReference type="EMBL" id="MU865923">
    <property type="protein sequence ID" value="KAK4452623.1"/>
    <property type="molecule type" value="Genomic_DNA"/>
</dbReference>
<comment type="caution">
    <text evidence="2">The sequence shown here is derived from an EMBL/GenBank/DDBJ whole genome shotgun (WGS) entry which is preliminary data.</text>
</comment>
<name>A0AAV9GZL4_9PEZI</name>
<reference evidence="2" key="2">
    <citation type="submission" date="2023-05" db="EMBL/GenBank/DDBJ databases">
        <authorList>
            <consortium name="Lawrence Berkeley National Laboratory"/>
            <person name="Steindorff A."/>
            <person name="Hensen N."/>
            <person name="Bonometti L."/>
            <person name="Westerberg I."/>
            <person name="Brannstrom I.O."/>
            <person name="Guillou S."/>
            <person name="Cros-Aarteil S."/>
            <person name="Calhoun S."/>
            <person name="Haridas S."/>
            <person name="Kuo A."/>
            <person name="Mondo S."/>
            <person name="Pangilinan J."/>
            <person name="Riley R."/>
            <person name="Labutti K."/>
            <person name="Andreopoulos B."/>
            <person name="Lipzen A."/>
            <person name="Chen C."/>
            <person name="Yanf M."/>
            <person name="Daum C."/>
            <person name="Ng V."/>
            <person name="Clum A."/>
            <person name="Ohm R."/>
            <person name="Martin F."/>
            <person name="Silar P."/>
            <person name="Natvig D."/>
            <person name="Lalanne C."/>
            <person name="Gautier V."/>
            <person name="Ament-Velasquez S.L."/>
            <person name="Kruys A."/>
            <person name="Hutchinson M.I."/>
            <person name="Powell A.J."/>
            <person name="Barry K."/>
            <person name="Miller A.N."/>
            <person name="Grigoriev I.V."/>
            <person name="Debuchy R."/>
            <person name="Gladieux P."/>
            <person name="Thoren M.H."/>
            <person name="Johannesson H."/>
        </authorList>
    </citation>
    <scope>NUCLEOTIDE SEQUENCE</scope>
    <source>
        <strain evidence="2">PSN243</strain>
    </source>
</reference>
<proteinExistence type="predicted"/>
<evidence type="ECO:0000313" key="3">
    <source>
        <dbReference type="Proteomes" id="UP001321760"/>
    </source>
</evidence>
<dbReference type="Proteomes" id="UP001321760">
    <property type="component" value="Unassembled WGS sequence"/>
</dbReference>
<evidence type="ECO:0000256" key="1">
    <source>
        <dbReference type="SAM" id="MobiDB-lite"/>
    </source>
</evidence>
<accession>A0AAV9GZL4</accession>
<keyword evidence="3" id="KW-1185">Reference proteome</keyword>